<proteinExistence type="inferred from homology"/>
<keyword evidence="4 12" id="KW-0028">Amino-acid biosynthesis</keyword>
<dbReference type="InterPro" id="IPR020630">
    <property type="entry name" value="THF_DH/CycHdrlase_cat_dom"/>
</dbReference>
<evidence type="ECO:0000256" key="10">
    <source>
        <dbReference type="ARBA" id="ARBA00023167"/>
    </source>
</evidence>
<comment type="catalytic activity">
    <reaction evidence="12">
        <text>(6R)-5,10-methenyltetrahydrofolate + H2O = (6R)-10-formyltetrahydrofolate + H(+)</text>
        <dbReference type="Rhea" id="RHEA:23700"/>
        <dbReference type="ChEBI" id="CHEBI:15377"/>
        <dbReference type="ChEBI" id="CHEBI:15378"/>
        <dbReference type="ChEBI" id="CHEBI:57455"/>
        <dbReference type="ChEBI" id="CHEBI:195366"/>
        <dbReference type="EC" id="3.5.4.9"/>
    </reaction>
</comment>
<dbReference type="SUPFAM" id="SSF51735">
    <property type="entry name" value="NAD(P)-binding Rossmann-fold domains"/>
    <property type="match status" value="1"/>
</dbReference>
<dbReference type="Gene3D" id="3.40.50.10860">
    <property type="entry name" value="Leucine Dehydrogenase, chain A, domain 1"/>
    <property type="match status" value="1"/>
</dbReference>
<dbReference type="InterPro" id="IPR020867">
    <property type="entry name" value="THF_DH/CycHdrlase_CS"/>
</dbReference>
<gene>
    <name evidence="12" type="primary">folD</name>
    <name evidence="15" type="ORF">GOQ27_16025</name>
</gene>
<comment type="function">
    <text evidence="12">Catalyzes the oxidation of 5,10-methylenetetrahydrofolate to 5,10-methenyltetrahydrofolate and then the hydrolysis of 5,10-methenyltetrahydrofolate to 10-formyltetrahydrofolate.</text>
</comment>
<organism evidence="15 16">
    <name type="scientific">Anaeromonas frigoriresistens</name>
    <dbReference type="NCBI Taxonomy" id="2683708"/>
    <lineage>
        <taxon>Bacteria</taxon>
        <taxon>Bacillati</taxon>
        <taxon>Bacillota</taxon>
        <taxon>Tissierellia</taxon>
        <taxon>Tissierellales</taxon>
        <taxon>Thermohalobacteraceae</taxon>
        <taxon>Anaeromonas</taxon>
    </lineage>
</organism>
<dbReference type="Gene3D" id="3.40.50.720">
    <property type="entry name" value="NAD(P)-binding Rossmann-like Domain"/>
    <property type="match status" value="1"/>
</dbReference>
<sequence length="286" mass="31449">MVNKIIDGKKISGEIFKGIKVTIEDRINKGFRRPSLSVIYVGNDKGSLAYIKMIKKKSENVGLECNIHKFDKDITEDQLLEEINSINNNPLIDGILLQLPLPKKFNTNLIVSHISPNKDVDGVHFSNAGKLYLGEENVIPCTPKGIIRLLEEYAVNIEGKKVVVLGRSNILGKPISLLMLNRNATVEVCHSRTKNLKESTINADIVISCVGKPELIKEDMIKEGCIVIDAGISNINGKIVGDVKFEEVLKKSSLITPVPGGVGPMTIAMLLENVMEGYLKYGIKTT</sequence>
<dbReference type="InterPro" id="IPR046346">
    <property type="entry name" value="Aminoacid_DH-like_N_sf"/>
</dbReference>
<dbReference type="GO" id="GO:0035999">
    <property type="term" value="P:tetrahydrofolate interconversion"/>
    <property type="evidence" value="ECO:0007669"/>
    <property type="project" value="UniProtKB-UniRule"/>
</dbReference>
<evidence type="ECO:0000259" key="14">
    <source>
        <dbReference type="Pfam" id="PF02882"/>
    </source>
</evidence>
<dbReference type="EC" id="3.5.4.9" evidence="12"/>
<evidence type="ECO:0000256" key="12">
    <source>
        <dbReference type="HAMAP-Rule" id="MF_01576"/>
    </source>
</evidence>
<comment type="pathway">
    <text evidence="1 12">One-carbon metabolism; tetrahydrofolate interconversion.</text>
</comment>
<dbReference type="InterPro" id="IPR020631">
    <property type="entry name" value="THF_DH/CycHdrlase_NAD-bd_dom"/>
</dbReference>
<feature type="domain" description="Tetrahydrofolate dehydrogenase/cyclohydrolase catalytic" evidence="13">
    <location>
        <begin position="6"/>
        <end position="121"/>
    </location>
</feature>
<evidence type="ECO:0000313" key="15">
    <source>
        <dbReference type="EMBL" id="MBS4539985.1"/>
    </source>
</evidence>
<evidence type="ECO:0000256" key="8">
    <source>
        <dbReference type="ARBA" id="ARBA00023002"/>
    </source>
</evidence>
<dbReference type="EMBL" id="WSFT01000053">
    <property type="protein sequence ID" value="MBS4539985.1"/>
    <property type="molecule type" value="Genomic_DNA"/>
</dbReference>
<dbReference type="CDD" id="cd01080">
    <property type="entry name" value="NAD_bind_m-THF_DH_Cyclohyd"/>
    <property type="match status" value="1"/>
</dbReference>
<dbReference type="PANTHER" id="PTHR48099">
    <property type="entry name" value="C-1-TETRAHYDROFOLATE SYNTHASE, CYTOPLASMIC-RELATED"/>
    <property type="match status" value="1"/>
</dbReference>
<dbReference type="GO" id="GO:0000105">
    <property type="term" value="P:L-histidine biosynthetic process"/>
    <property type="evidence" value="ECO:0007669"/>
    <property type="project" value="UniProtKB-KW"/>
</dbReference>
<keyword evidence="11 12" id="KW-0511">Multifunctional enzyme</keyword>
<feature type="binding site" evidence="12">
    <location>
        <begin position="166"/>
        <end position="168"/>
    </location>
    <ligand>
        <name>NADP(+)</name>
        <dbReference type="ChEBI" id="CHEBI:58349"/>
    </ligand>
</feature>
<dbReference type="Proteomes" id="UP000724672">
    <property type="component" value="Unassembled WGS sequence"/>
</dbReference>
<keyword evidence="9 12" id="KW-0368">Histidine biosynthesis</keyword>
<evidence type="ECO:0000256" key="2">
    <source>
        <dbReference type="ARBA" id="ARBA00011738"/>
    </source>
</evidence>
<dbReference type="InterPro" id="IPR000672">
    <property type="entry name" value="THF_DH/CycHdrlase"/>
</dbReference>
<dbReference type="PANTHER" id="PTHR48099:SF5">
    <property type="entry name" value="C-1-TETRAHYDROFOLATE SYNTHASE, CYTOPLASMIC"/>
    <property type="match status" value="1"/>
</dbReference>
<evidence type="ECO:0000256" key="6">
    <source>
        <dbReference type="ARBA" id="ARBA00022801"/>
    </source>
</evidence>
<dbReference type="SUPFAM" id="SSF53223">
    <property type="entry name" value="Aminoacid dehydrogenase-like, N-terminal domain"/>
    <property type="match status" value="1"/>
</dbReference>
<dbReference type="PROSITE" id="PS00767">
    <property type="entry name" value="THF_DHG_CYH_2"/>
    <property type="match status" value="1"/>
</dbReference>
<evidence type="ECO:0000256" key="5">
    <source>
        <dbReference type="ARBA" id="ARBA00022755"/>
    </source>
</evidence>
<protein>
    <recommendedName>
        <fullName evidence="12">Bifunctional protein FolD</fullName>
    </recommendedName>
    <domain>
        <recommendedName>
            <fullName evidence="12">Methylenetetrahydrofolate dehydrogenase</fullName>
            <ecNumber evidence="12">1.5.1.5</ecNumber>
        </recommendedName>
    </domain>
    <domain>
        <recommendedName>
            <fullName evidence="12">Methenyltetrahydrofolate cyclohydrolase</fullName>
            <ecNumber evidence="12">3.5.4.9</ecNumber>
        </recommendedName>
    </domain>
</protein>
<feature type="binding site" evidence="12">
    <location>
        <position position="232"/>
    </location>
    <ligand>
        <name>NADP(+)</name>
        <dbReference type="ChEBI" id="CHEBI:58349"/>
    </ligand>
</feature>
<evidence type="ECO:0000256" key="1">
    <source>
        <dbReference type="ARBA" id="ARBA00004777"/>
    </source>
</evidence>
<dbReference type="PRINTS" id="PR00085">
    <property type="entry name" value="THFDHDRGNASE"/>
</dbReference>
<keyword evidence="5 12" id="KW-0658">Purine biosynthesis</keyword>
<keyword evidence="3 12" id="KW-0554">One-carbon metabolism</keyword>
<dbReference type="GO" id="GO:0006164">
    <property type="term" value="P:purine nucleotide biosynthetic process"/>
    <property type="evidence" value="ECO:0007669"/>
    <property type="project" value="UniProtKB-KW"/>
</dbReference>
<dbReference type="EC" id="1.5.1.5" evidence="12"/>
<dbReference type="FunFam" id="3.40.50.720:FF:000094">
    <property type="entry name" value="Bifunctional protein FolD"/>
    <property type="match status" value="1"/>
</dbReference>
<comment type="caution">
    <text evidence="15">The sequence shown here is derived from an EMBL/GenBank/DDBJ whole genome shotgun (WGS) entry which is preliminary data.</text>
</comment>
<accession>A0A942UXM4</accession>
<dbReference type="Pfam" id="PF00763">
    <property type="entry name" value="THF_DHG_CYH"/>
    <property type="match status" value="1"/>
</dbReference>
<comment type="catalytic activity">
    <reaction evidence="12">
        <text>(6R)-5,10-methylene-5,6,7,8-tetrahydrofolate + NADP(+) = (6R)-5,10-methenyltetrahydrofolate + NADPH</text>
        <dbReference type="Rhea" id="RHEA:22812"/>
        <dbReference type="ChEBI" id="CHEBI:15636"/>
        <dbReference type="ChEBI" id="CHEBI:57455"/>
        <dbReference type="ChEBI" id="CHEBI:57783"/>
        <dbReference type="ChEBI" id="CHEBI:58349"/>
        <dbReference type="EC" id="1.5.1.5"/>
    </reaction>
</comment>
<dbReference type="Pfam" id="PF02882">
    <property type="entry name" value="THF_DHG_CYH_C"/>
    <property type="match status" value="1"/>
</dbReference>
<evidence type="ECO:0000256" key="7">
    <source>
        <dbReference type="ARBA" id="ARBA00022857"/>
    </source>
</evidence>
<comment type="subunit">
    <text evidence="2 12">Homodimer.</text>
</comment>
<dbReference type="PROSITE" id="PS00766">
    <property type="entry name" value="THF_DHG_CYH_1"/>
    <property type="match status" value="1"/>
</dbReference>
<dbReference type="GO" id="GO:0009086">
    <property type="term" value="P:methionine biosynthetic process"/>
    <property type="evidence" value="ECO:0007669"/>
    <property type="project" value="UniProtKB-KW"/>
</dbReference>
<dbReference type="HAMAP" id="MF_01576">
    <property type="entry name" value="THF_DHG_CYH"/>
    <property type="match status" value="1"/>
</dbReference>
<comment type="similarity">
    <text evidence="12">Belongs to the tetrahydrofolate dehydrogenase/cyclohydrolase family.</text>
</comment>
<keyword evidence="10 12" id="KW-0486">Methionine biosynthesis</keyword>
<keyword evidence="6 12" id="KW-0378">Hydrolase</keyword>
<evidence type="ECO:0000256" key="11">
    <source>
        <dbReference type="ARBA" id="ARBA00023268"/>
    </source>
</evidence>
<evidence type="ECO:0000256" key="4">
    <source>
        <dbReference type="ARBA" id="ARBA00022605"/>
    </source>
</evidence>
<dbReference type="GO" id="GO:0004488">
    <property type="term" value="F:methylenetetrahydrofolate dehydrogenase (NADP+) activity"/>
    <property type="evidence" value="ECO:0007669"/>
    <property type="project" value="UniProtKB-UniRule"/>
</dbReference>
<dbReference type="InterPro" id="IPR036291">
    <property type="entry name" value="NAD(P)-bd_dom_sf"/>
</dbReference>
<reference evidence="15" key="1">
    <citation type="submission" date="2019-12" db="EMBL/GenBank/DDBJ databases">
        <title>Clostridiaceae gen. nov. sp. nov., isolated from sediment in Xinjiang, China.</title>
        <authorList>
            <person name="Zhang R."/>
        </authorList>
    </citation>
    <scope>NUCLEOTIDE SEQUENCE</scope>
    <source>
        <strain evidence="15">D2Q-11</strain>
    </source>
</reference>
<dbReference type="FunFam" id="3.40.50.10860:FF:000005">
    <property type="entry name" value="C-1-tetrahydrofolate synthase, cytoplasmic, putative"/>
    <property type="match status" value="1"/>
</dbReference>
<dbReference type="GO" id="GO:0005829">
    <property type="term" value="C:cytosol"/>
    <property type="evidence" value="ECO:0007669"/>
    <property type="project" value="TreeGrafter"/>
</dbReference>
<keyword evidence="16" id="KW-1185">Reference proteome</keyword>
<name>A0A942UXM4_9FIRM</name>
<dbReference type="AlphaFoldDB" id="A0A942UXM4"/>
<evidence type="ECO:0000313" key="16">
    <source>
        <dbReference type="Proteomes" id="UP000724672"/>
    </source>
</evidence>
<evidence type="ECO:0000259" key="13">
    <source>
        <dbReference type="Pfam" id="PF00763"/>
    </source>
</evidence>
<comment type="caution">
    <text evidence="12">Lacks conserved residue(s) required for the propagation of feature annotation.</text>
</comment>
<keyword evidence="8 12" id="KW-0560">Oxidoreductase</keyword>
<evidence type="ECO:0000256" key="9">
    <source>
        <dbReference type="ARBA" id="ARBA00023102"/>
    </source>
</evidence>
<keyword evidence="7 12" id="KW-0521">NADP</keyword>
<feature type="domain" description="Tetrahydrofolate dehydrogenase/cyclohydrolase NAD(P)-binding" evidence="14">
    <location>
        <begin position="140"/>
        <end position="278"/>
    </location>
</feature>
<dbReference type="GO" id="GO:0004477">
    <property type="term" value="F:methenyltetrahydrofolate cyclohydrolase activity"/>
    <property type="evidence" value="ECO:0007669"/>
    <property type="project" value="UniProtKB-UniRule"/>
</dbReference>
<evidence type="ECO:0000256" key="3">
    <source>
        <dbReference type="ARBA" id="ARBA00022563"/>
    </source>
</evidence>